<keyword evidence="5 10" id="KW-0460">Magnesium</keyword>
<proteinExistence type="inferred from homology"/>
<reference evidence="11 12" key="1">
    <citation type="submission" date="2012-12" db="EMBL/GenBank/DDBJ databases">
        <title>Genome Assembly of Photobacterium sp. AK15.</title>
        <authorList>
            <person name="Khatri I."/>
            <person name="Vaidya B."/>
            <person name="Srinivas T.N.R."/>
            <person name="Subramanian S."/>
            <person name="Pinnaka A."/>
        </authorList>
    </citation>
    <scope>NUCLEOTIDE SEQUENCE [LARGE SCALE GENOMIC DNA]</scope>
    <source>
        <strain evidence="11 12">AK15</strain>
    </source>
</reference>
<dbReference type="OrthoDB" id="9793236at2"/>
<keyword evidence="8 10" id="KW-0464">Manganese</keyword>
<feature type="binding site" evidence="10">
    <location>
        <position position="165"/>
    </location>
    <ligand>
        <name>Mn(2+)</name>
        <dbReference type="ChEBI" id="CHEBI:29035"/>
    </ligand>
</feature>
<dbReference type="GO" id="GO:0051607">
    <property type="term" value="P:defense response to virus"/>
    <property type="evidence" value="ECO:0007669"/>
    <property type="project" value="UniProtKB-UniRule"/>
</dbReference>
<feature type="binding site" evidence="10">
    <location>
        <position position="248"/>
    </location>
    <ligand>
        <name>Mn(2+)</name>
        <dbReference type="ChEBI" id="CHEBI:29035"/>
    </ligand>
</feature>
<evidence type="ECO:0000313" key="11">
    <source>
        <dbReference type="EMBL" id="ELR65964.1"/>
    </source>
</evidence>
<evidence type="ECO:0000256" key="9">
    <source>
        <dbReference type="ARBA" id="ARBA00038592"/>
    </source>
</evidence>
<keyword evidence="2 10" id="KW-0479">Metal-binding</keyword>
<accession>L8JEJ5</accession>
<evidence type="ECO:0000256" key="4">
    <source>
        <dbReference type="ARBA" id="ARBA00022801"/>
    </source>
</evidence>
<dbReference type="PATRIC" id="fig|1056511.3.peg.2079"/>
<dbReference type="HAMAP" id="MF_01470">
    <property type="entry name" value="Cas1"/>
    <property type="match status" value="1"/>
</dbReference>
<protein>
    <recommendedName>
        <fullName evidence="10">CRISPR-associated endonuclease Cas1</fullName>
        <ecNumber evidence="10">3.1.-.-</ecNumber>
    </recommendedName>
</protein>
<feature type="binding site" evidence="10">
    <location>
        <position position="233"/>
    </location>
    <ligand>
        <name>Mn(2+)</name>
        <dbReference type="ChEBI" id="CHEBI:29035"/>
    </ligand>
</feature>
<keyword evidence="4 10" id="KW-0378">Hydrolase</keyword>
<dbReference type="EC" id="3.1.-.-" evidence="10"/>
<keyword evidence="3 10" id="KW-0255">Endonuclease</keyword>
<evidence type="ECO:0000256" key="8">
    <source>
        <dbReference type="ARBA" id="ARBA00023211"/>
    </source>
</evidence>
<keyword evidence="6 10" id="KW-0051">Antiviral defense</keyword>
<evidence type="ECO:0000256" key="2">
    <source>
        <dbReference type="ARBA" id="ARBA00022723"/>
    </source>
</evidence>
<dbReference type="GO" id="GO:0003677">
    <property type="term" value="F:DNA binding"/>
    <property type="evidence" value="ECO:0007669"/>
    <property type="project" value="UniProtKB-KW"/>
</dbReference>
<comment type="caution">
    <text evidence="11">The sequence shown here is derived from an EMBL/GenBank/DDBJ whole genome shotgun (WGS) entry which is preliminary data.</text>
</comment>
<dbReference type="InterPro" id="IPR019856">
    <property type="entry name" value="CRISPR-assoc_Cas1_DVULG"/>
</dbReference>
<dbReference type="PANTHER" id="PTHR34353:SF2">
    <property type="entry name" value="CRISPR-ASSOCIATED ENDONUCLEASE CAS1 1"/>
    <property type="match status" value="1"/>
</dbReference>
<dbReference type="GO" id="GO:0016787">
    <property type="term" value="F:hydrolase activity"/>
    <property type="evidence" value="ECO:0007669"/>
    <property type="project" value="UniProtKB-KW"/>
</dbReference>
<dbReference type="InterPro" id="IPR050646">
    <property type="entry name" value="Cas1"/>
</dbReference>
<comment type="cofactor">
    <cofactor evidence="10">
        <name>Mg(2+)</name>
        <dbReference type="ChEBI" id="CHEBI:18420"/>
    </cofactor>
    <cofactor evidence="10">
        <name>Mn(2+)</name>
        <dbReference type="ChEBI" id="CHEBI:29035"/>
    </cofactor>
</comment>
<evidence type="ECO:0000256" key="7">
    <source>
        <dbReference type="ARBA" id="ARBA00023125"/>
    </source>
</evidence>
<keyword evidence="7 10" id="KW-0238">DNA-binding</keyword>
<dbReference type="InterPro" id="IPR042211">
    <property type="entry name" value="CRISPR-assoc_Cas1_N"/>
</dbReference>
<keyword evidence="12" id="KW-1185">Reference proteome</keyword>
<dbReference type="GO" id="GO:0004520">
    <property type="term" value="F:DNA endonuclease activity"/>
    <property type="evidence" value="ECO:0007669"/>
    <property type="project" value="InterPro"/>
</dbReference>
<dbReference type="Proteomes" id="UP000011134">
    <property type="component" value="Unassembled WGS sequence"/>
</dbReference>
<dbReference type="NCBIfam" id="TIGR03640">
    <property type="entry name" value="cas1_DVULG"/>
    <property type="match status" value="1"/>
</dbReference>
<sequence>MKKLQNCLYINRDGAYLHKERETLLIEQRIDGKKQKLMQLPIHSIGHIFCFGNVMVSPQVMGFCGENATGLAFFNQYGRFQARVVGKQSGNVLLRRQQYRISDEQAVVLARNIVAAKVRSSRQVLQRHTRNHQSTPEMECAIQRHRQIVEALSAQQDLEKIRGLEGEAASHYFSVFGSLITNTDKAFSFENRNRRPPKDPVNAMLSFLYAVLGNEISSALQGVGLDPQAGFLHAERPGRDSLAQDLLEEFRALIVDRLVLTLINRNQVGSKDFEVDALGGVTIKEDARKAVLQAYQLKKQEEIIHPFLNEKVAIGLLPHVQSMLLARYIRGDLDNYPPYYSR</sequence>
<dbReference type="InterPro" id="IPR042206">
    <property type="entry name" value="CRISPR-assoc_Cas1_C"/>
</dbReference>
<comment type="subunit">
    <text evidence="9 10">Homodimer, forms a heterotetramer with a Cas2 homodimer.</text>
</comment>
<dbReference type="EMBL" id="AMZO01000015">
    <property type="protein sequence ID" value="ELR65964.1"/>
    <property type="molecule type" value="Genomic_DNA"/>
</dbReference>
<dbReference type="CDD" id="cd09721">
    <property type="entry name" value="Cas1_I-C"/>
    <property type="match status" value="1"/>
</dbReference>
<name>L8JEJ5_9GAMM</name>
<dbReference type="GO" id="GO:0046872">
    <property type="term" value="F:metal ion binding"/>
    <property type="evidence" value="ECO:0007669"/>
    <property type="project" value="UniProtKB-UniRule"/>
</dbReference>
<comment type="function">
    <text evidence="10">CRISPR (clustered regularly interspaced short palindromic repeat), is an adaptive immune system that provides protection against mobile genetic elements (viruses, transposable elements and conjugative plasmids). CRISPR clusters contain spacers, sequences complementary to antecedent mobile elements, and target invading nucleic acids. CRISPR clusters are transcribed and processed into CRISPR RNA (crRNA). Acts as a dsDNA endonuclease. Involved in the integration of spacer DNA into the CRISPR cassette.</text>
</comment>
<evidence type="ECO:0000256" key="6">
    <source>
        <dbReference type="ARBA" id="ARBA00023118"/>
    </source>
</evidence>
<dbReference type="AlphaFoldDB" id="L8JEJ5"/>
<keyword evidence="1 10" id="KW-0540">Nuclease</keyword>
<evidence type="ECO:0000256" key="10">
    <source>
        <dbReference type="HAMAP-Rule" id="MF_01470"/>
    </source>
</evidence>
<dbReference type="Gene3D" id="3.100.10.20">
    <property type="entry name" value="CRISPR-associated endonuclease Cas1, N-terminal domain"/>
    <property type="match status" value="1"/>
</dbReference>
<comment type="similarity">
    <text evidence="10">Belongs to the CRISPR-associated endonuclease Cas1 family.</text>
</comment>
<organism evidence="11 12">
    <name type="scientific">Photobacterium marinum</name>
    <dbReference type="NCBI Taxonomy" id="1056511"/>
    <lineage>
        <taxon>Bacteria</taxon>
        <taxon>Pseudomonadati</taxon>
        <taxon>Pseudomonadota</taxon>
        <taxon>Gammaproteobacteria</taxon>
        <taxon>Vibrionales</taxon>
        <taxon>Vibrionaceae</taxon>
        <taxon>Photobacterium</taxon>
    </lineage>
</organism>
<dbReference type="GO" id="GO:0043571">
    <property type="term" value="P:maintenance of CRISPR repeat elements"/>
    <property type="evidence" value="ECO:0007669"/>
    <property type="project" value="UniProtKB-UniRule"/>
</dbReference>
<dbReference type="PANTHER" id="PTHR34353">
    <property type="entry name" value="CRISPR-ASSOCIATED ENDONUCLEASE CAS1 1"/>
    <property type="match status" value="1"/>
</dbReference>
<evidence type="ECO:0000313" key="12">
    <source>
        <dbReference type="Proteomes" id="UP000011134"/>
    </source>
</evidence>
<evidence type="ECO:0000256" key="3">
    <source>
        <dbReference type="ARBA" id="ARBA00022759"/>
    </source>
</evidence>
<dbReference type="InterPro" id="IPR002729">
    <property type="entry name" value="CRISPR-assoc_Cas1"/>
</dbReference>
<dbReference type="Gene3D" id="1.20.120.920">
    <property type="entry name" value="CRISPR-associated endonuclease Cas1, C-terminal domain"/>
    <property type="match status" value="1"/>
</dbReference>
<gene>
    <name evidence="10" type="primary">cas1</name>
    <name evidence="11" type="ORF">C942_00590</name>
</gene>
<dbReference type="Pfam" id="PF01867">
    <property type="entry name" value="Cas_Cas1"/>
    <property type="match status" value="1"/>
</dbReference>
<evidence type="ECO:0000256" key="1">
    <source>
        <dbReference type="ARBA" id="ARBA00022722"/>
    </source>
</evidence>
<evidence type="ECO:0000256" key="5">
    <source>
        <dbReference type="ARBA" id="ARBA00022842"/>
    </source>
</evidence>
<dbReference type="RefSeq" id="WP_007465285.1">
    <property type="nucleotide sequence ID" value="NZ_AMZO01000015.1"/>
</dbReference>
<dbReference type="NCBIfam" id="TIGR00287">
    <property type="entry name" value="cas1"/>
    <property type="match status" value="1"/>
</dbReference>